<dbReference type="Proteomes" id="UP001219525">
    <property type="component" value="Unassembled WGS sequence"/>
</dbReference>
<evidence type="ECO:0000313" key="2">
    <source>
        <dbReference type="EMBL" id="KAJ7215369.1"/>
    </source>
</evidence>
<keyword evidence="3" id="KW-1185">Reference proteome</keyword>
<keyword evidence="1" id="KW-1133">Transmembrane helix</keyword>
<protein>
    <submittedName>
        <fullName evidence="2">Uncharacterized protein</fullName>
    </submittedName>
</protein>
<sequence>NVSPRLVNFRQSWEGFVDSLLREWETQNVISALMLSAILTMLQIDAAASNPIARTTALISLVCALMSLLFGSMYIIRFGTMRKMHKAASWADEAEKGSASILWNVWVLLAIPTVWLAWSIILFVTCIMAFTWRTGAVNDPDPGTPISPIVARGLRIAVSAVLVLGLIYFFLVVETFRKYGDVMDQRWKEKVTLWVQGDPYAP</sequence>
<dbReference type="AlphaFoldDB" id="A0AAD6VSS9"/>
<dbReference type="EMBL" id="JARJCW010000017">
    <property type="protein sequence ID" value="KAJ7215369.1"/>
    <property type="molecule type" value="Genomic_DNA"/>
</dbReference>
<feature type="non-terminal residue" evidence="2">
    <location>
        <position position="202"/>
    </location>
</feature>
<feature type="transmembrane region" description="Helical" evidence="1">
    <location>
        <begin position="29"/>
        <end position="49"/>
    </location>
</feature>
<keyword evidence="1" id="KW-0472">Membrane</keyword>
<gene>
    <name evidence="2" type="ORF">GGX14DRAFT_326734</name>
</gene>
<reference evidence="2" key="1">
    <citation type="submission" date="2023-03" db="EMBL/GenBank/DDBJ databases">
        <title>Massive genome expansion in bonnet fungi (Mycena s.s.) driven by repeated elements and novel gene families across ecological guilds.</title>
        <authorList>
            <consortium name="Lawrence Berkeley National Laboratory"/>
            <person name="Harder C.B."/>
            <person name="Miyauchi S."/>
            <person name="Viragh M."/>
            <person name="Kuo A."/>
            <person name="Thoen E."/>
            <person name="Andreopoulos B."/>
            <person name="Lu D."/>
            <person name="Skrede I."/>
            <person name="Drula E."/>
            <person name="Henrissat B."/>
            <person name="Morin E."/>
            <person name="Kohler A."/>
            <person name="Barry K."/>
            <person name="LaButti K."/>
            <person name="Morin E."/>
            <person name="Salamov A."/>
            <person name="Lipzen A."/>
            <person name="Mereny Z."/>
            <person name="Hegedus B."/>
            <person name="Baldrian P."/>
            <person name="Stursova M."/>
            <person name="Weitz H."/>
            <person name="Taylor A."/>
            <person name="Grigoriev I.V."/>
            <person name="Nagy L.G."/>
            <person name="Martin F."/>
            <person name="Kauserud H."/>
        </authorList>
    </citation>
    <scope>NUCLEOTIDE SEQUENCE</scope>
    <source>
        <strain evidence="2">9144</strain>
    </source>
</reference>
<feature type="transmembrane region" description="Helical" evidence="1">
    <location>
        <begin position="55"/>
        <end position="76"/>
    </location>
</feature>
<organism evidence="2 3">
    <name type="scientific">Mycena pura</name>
    <dbReference type="NCBI Taxonomy" id="153505"/>
    <lineage>
        <taxon>Eukaryota</taxon>
        <taxon>Fungi</taxon>
        <taxon>Dikarya</taxon>
        <taxon>Basidiomycota</taxon>
        <taxon>Agaricomycotina</taxon>
        <taxon>Agaricomycetes</taxon>
        <taxon>Agaricomycetidae</taxon>
        <taxon>Agaricales</taxon>
        <taxon>Marasmiineae</taxon>
        <taxon>Mycenaceae</taxon>
        <taxon>Mycena</taxon>
    </lineage>
</organism>
<feature type="transmembrane region" description="Helical" evidence="1">
    <location>
        <begin position="105"/>
        <end position="132"/>
    </location>
</feature>
<feature type="non-terminal residue" evidence="2">
    <location>
        <position position="1"/>
    </location>
</feature>
<keyword evidence="1" id="KW-0812">Transmembrane</keyword>
<name>A0AAD6VSS9_9AGAR</name>
<proteinExistence type="predicted"/>
<evidence type="ECO:0000313" key="3">
    <source>
        <dbReference type="Proteomes" id="UP001219525"/>
    </source>
</evidence>
<evidence type="ECO:0000256" key="1">
    <source>
        <dbReference type="SAM" id="Phobius"/>
    </source>
</evidence>
<feature type="transmembrane region" description="Helical" evidence="1">
    <location>
        <begin position="152"/>
        <end position="173"/>
    </location>
</feature>
<comment type="caution">
    <text evidence="2">The sequence shown here is derived from an EMBL/GenBank/DDBJ whole genome shotgun (WGS) entry which is preliminary data.</text>
</comment>
<accession>A0AAD6VSS9</accession>